<dbReference type="GO" id="GO:0003677">
    <property type="term" value="F:DNA binding"/>
    <property type="evidence" value="ECO:0007669"/>
    <property type="project" value="UniProtKB-KW"/>
</dbReference>
<evidence type="ECO:0000259" key="8">
    <source>
        <dbReference type="PROSITE" id="PS51998"/>
    </source>
</evidence>
<feature type="region of interest" description="Disordered" evidence="7">
    <location>
        <begin position="405"/>
        <end position="442"/>
    </location>
</feature>
<evidence type="ECO:0000256" key="1">
    <source>
        <dbReference type="ARBA" id="ARBA00004604"/>
    </source>
</evidence>
<feature type="compositionally biased region" description="Basic and acidic residues" evidence="7">
    <location>
        <begin position="417"/>
        <end position="432"/>
    </location>
</feature>
<reference evidence="9 10" key="1">
    <citation type="journal article" date="2020" name="Nat. Food">
        <title>A phased Vanilla planifolia genome enables genetic improvement of flavour and production.</title>
        <authorList>
            <person name="Hasing T."/>
            <person name="Tang H."/>
            <person name="Brym M."/>
            <person name="Khazi F."/>
            <person name="Huang T."/>
            <person name="Chambers A.H."/>
        </authorList>
    </citation>
    <scope>NUCLEOTIDE SEQUENCE [LARGE SCALE GENOMIC DNA]</scope>
    <source>
        <tissue evidence="9">Leaf</tissue>
    </source>
</reference>
<dbReference type="Proteomes" id="UP000639772">
    <property type="component" value="Chromosome 6"/>
</dbReference>
<feature type="compositionally biased region" description="Acidic residues" evidence="7">
    <location>
        <begin position="498"/>
        <end position="513"/>
    </location>
</feature>
<keyword evidence="6" id="KW-0539">Nucleus</keyword>
<gene>
    <name evidence="9" type="ORF">HPP92_013582</name>
</gene>
<comment type="subcellular location">
    <subcellularLocation>
        <location evidence="1">Nucleus</location>
        <location evidence="1">Nucleolus</location>
    </subcellularLocation>
</comment>
<evidence type="ECO:0000256" key="7">
    <source>
        <dbReference type="SAM" id="MobiDB-lite"/>
    </source>
</evidence>
<accession>A0A835R2P8</accession>
<dbReference type="OrthoDB" id="370884at2759"/>
<feature type="region of interest" description="Disordered" evidence="7">
    <location>
        <begin position="1"/>
        <end position="85"/>
    </location>
</feature>
<dbReference type="GO" id="GO:0042393">
    <property type="term" value="F:histone binding"/>
    <property type="evidence" value="ECO:0007669"/>
    <property type="project" value="TreeGrafter"/>
</dbReference>
<comment type="caution">
    <text evidence="9">The sequence shown here is derived from an EMBL/GenBank/DDBJ whole genome shotgun (WGS) entry which is preliminary data.</text>
</comment>
<dbReference type="EMBL" id="JADCNM010000006">
    <property type="protein sequence ID" value="KAG0478863.1"/>
    <property type="molecule type" value="Genomic_DNA"/>
</dbReference>
<dbReference type="Gene3D" id="1.10.10.60">
    <property type="entry name" value="Homeodomain-like"/>
    <property type="match status" value="1"/>
</dbReference>
<dbReference type="InterPro" id="IPR014876">
    <property type="entry name" value="DEK_C"/>
</dbReference>
<dbReference type="InterPro" id="IPR044198">
    <property type="entry name" value="DEK"/>
</dbReference>
<evidence type="ECO:0000256" key="4">
    <source>
        <dbReference type="ARBA" id="ARBA00023125"/>
    </source>
</evidence>
<dbReference type="SUPFAM" id="SSF109715">
    <property type="entry name" value="DEK C-terminal domain"/>
    <property type="match status" value="1"/>
</dbReference>
<feature type="compositionally biased region" description="Basic and acidic residues" evidence="7">
    <location>
        <begin position="62"/>
        <end position="85"/>
    </location>
</feature>
<feature type="domain" description="DEK-C" evidence="8">
    <location>
        <begin position="438"/>
        <end position="493"/>
    </location>
</feature>
<evidence type="ECO:0000313" key="10">
    <source>
        <dbReference type="Proteomes" id="UP000639772"/>
    </source>
</evidence>
<dbReference type="GO" id="GO:2000779">
    <property type="term" value="P:regulation of double-strand break repair"/>
    <property type="evidence" value="ECO:0007669"/>
    <property type="project" value="TreeGrafter"/>
</dbReference>
<feature type="compositionally biased region" description="Basic and acidic residues" evidence="7">
    <location>
        <begin position="371"/>
        <end position="384"/>
    </location>
</feature>
<feature type="compositionally biased region" description="Basic and acidic residues" evidence="7">
    <location>
        <begin position="147"/>
        <end position="156"/>
    </location>
</feature>
<evidence type="ECO:0000256" key="3">
    <source>
        <dbReference type="ARBA" id="ARBA00023015"/>
    </source>
</evidence>
<feature type="region of interest" description="Disordered" evidence="7">
    <location>
        <begin position="147"/>
        <end position="171"/>
    </location>
</feature>
<dbReference type="PROSITE" id="PS51998">
    <property type="entry name" value="DEK_C"/>
    <property type="match status" value="1"/>
</dbReference>
<feature type="region of interest" description="Disordered" evidence="7">
    <location>
        <begin position="287"/>
        <end position="347"/>
    </location>
</feature>
<evidence type="ECO:0000256" key="2">
    <source>
        <dbReference type="ARBA" id="ARBA00022853"/>
    </source>
</evidence>
<dbReference type="PANTHER" id="PTHR13468:SF23">
    <property type="entry name" value="EXPRESSED PROTEIN"/>
    <property type="match status" value="1"/>
</dbReference>
<dbReference type="FunFam" id="1.10.10.60:FF:000220">
    <property type="entry name" value="DEK domain-containing chromatin associated protein"/>
    <property type="match status" value="1"/>
</dbReference>
<keyword evidence="5" id="KW-0804">Transcription</keyword>
<dbReference type="PANTHER" id="PTHR13468">
    <property type="entry name" value="DEK PROTEIN"/>
    <property type="match status" value="1"/>
</dbReference>
<evidence type="ECO:0000313" key="9">
    <source>
        <dbReference type="EMBL" id="KAG0478863.1"/>
    </source>
</evidence>
<evidence type="ECO:0000256" key="6">
    <source>
        <dbReference type="ARBA" id="ARBA00023242"/>
    </source>
</evidence>
<dbReference type="GO" id="GO:0005730">
    <property type="term" value="C:nucleolus"/>
    <property type="evidence" value="ECO:0007669"/>
    <property type="project" value="UniProtKB-SubCell"/>
</dbReference>
<proteinExistence type="predicted"/>
<feature type="region of interest" description="Disordered" evidence="7">
    <location>
        <begin position="493"/>
        <end position="513"/>
    </location>
</feature>
<feature type="compositionally biased region" description="Basic residues" evidence="7">
    <location>
        <begin position="294"/>
        <end position="310"/>
    </location>
</feature>
<dbReference type="GO" id="GO:0006325">
    <property type="term" value="P:chromatin organization"/>
    <property type="evidence" value="ECO:0007669"/>
    <property type="project" value="UniProtKB-KW"/>
</dbReference>
<protein>
    <recommendedName>
        <fullName evidence="8">DEK-C domain-containing protein</fullName>
    </recommendedName>
</protein>
<keyword evidence="4" id="KW-0238">DNA-binding</keyword>
<keyword evidence="3" id="KW-0805">Transcription regulation</keyword>
<keyword evidence="2" id="KW-0156">Chromatin regulator</keyword>
<sequence length="513" mass="58771">MKDKEEQQKSAGDSLQGKVNKFSGESPHVEKKDSEEVEAEFETIDDKESSGKGNDFEEEDSNRDVEDARELMEVEEKKDFGQSEARQVERVVDNLKNGDEKLVEEWVVDFDNNGFTEEMEDIGEIMKEDGGVNEKHEVKDDVRSMENEQKYATKEDGVDEEDDVGNAKMGRGTPLKDIPNVAYKLARKKSADLKFLHLAIFGRKGKAVDFKNNLLQFSGFVWHESEEKQRIKIKERLDKCHKDTLLDLANLFDLNVSKSSTKKEEVIHKLLDFMEAPSATTEAIASEQEQLVVSRKRKRDTKTSSSRRLRGTPTEKSRKKSGRTEDIVNSEGKISKDMEDEDDEEEKTQKMAFLMRRMHLRSQRVKRAKLRGCDSAKGKTDVKTVPKQRNTGLYKRKGLCKEEKACQVPKGSKSRRQVKDNSSGKKEKAAVRDHRRSRPSKADLRKTICEILKEVDFNTATFTDILKMLGMRYKMDMTPRKSSIKQMIQEELTKMADEADEEESGEEEVAGKE</sequence>
<dbReference type="Pfam" id="PF08766">
    <property type="entry name" value="DEK_C"/>
    <property type="match status" value="1"/>
</dbReference>
<name>A0A835R2P8_VANPL</name>
<organism evidence="9 10">
    <name type="scientific">Vanilla planifolia</name>
    <name type="common">Vanilla</name>
    <dbReference type="NCBI Taxonomy" id="51239"/>
    <lineage>
        <taxon>Eukaryota</taxon>
        <taxon>Viridiplantae</taxon>
        <taxon>Streptophyta</taxon>
        <taxon>Embryophyta</taxon>
        <taxon>Tracheophyta</taxon>
        <taxon>Spermatophyta</taxon>
        <taxon>Magnoliopsida</taxon>
        <taxon>Liliopsida</taxon>
        <taxon>Asparagales</taxon>
        <taxon>Orchidaceae</taxon>
        <taxon>Vanilloideae</taxon>
        <taxon>Vanilleae</taxon>
        <taxon>Vanilla</taxon>
    </lineage>
</organism>
<evidence type="ECO:0000256" key="5">
    <source>
        <dbReference type="ARBA" id="ARBA00023163"/>
    </source>
</evidence>
<feature type="region of interest" description="Disordered" evidence="7">
    <location>
        <begin position="363"/>
        <end position="390"/>
    </location>
</feature>
<dbReference type="AlphaFoldDB" id="A0A835R2P8"/>